<evidence type="ECO:0000256" key="2">
    <source>
        <dbReference type="ARBA" id="ARBA00023027"/>
    </source>
</evidence>
<dbReference type="AlphaFoldDB" id="B3PSU2"/>
<dbReference type="Pfam" id="PF02826">
    <property type="entry name" value="2-Hacid_dh_C"/>
    <property type="match status" value="1"/>
</dbReference>
<organism evidence="4 5">
    <name type="scientific">Rhizobium etli (strain CIAT 652)</name>
    <dbReference type="NCBI Taxonomy" id="491916"/>
    <lineage>
        <taxon>Bacteria</taxon>
        <taxon>Pseudomonadati</taxon>
        <taxon>Pseudomonadota</taxon>
        <taxon>Alphaproteobacteria</taxon>
        <taxon>Hyphomicrobiales</taxon>
        <taxon>Rhizobiaceae</taxon>
        <taxon>Rhizobium/Agrobacterium group</taxon>
        <taxon>Rhizobium</taxon>
    </lineage>
</organism>
<dbReference type="GO" id="GO:0030267">
    <property type="term" value="F:glyoxylate reductase (NADPH) activity"/>
    <property type="evidence" value="ECO:0007669"/>
    <property type="project" value="TreeGrafter"/>
</dbReference>
<dbReference type="PANTHER" id="PTHR10996">
    <property type="entry name" value="2-HYDROXYACID DEHYDROGENASE-RELATED"/>
    <property type="match status" value="1"/>
</dbReference>
<name>B3PSU2_RHIE6</name>
<dbReference type="Gene3D" id="3.40.50.720">
    <property type="entry name" value="NAD(P)-binding Rossmann-like Domain"/>
    <property type="match status" value="2"/>
</dbReference>
<dbReference type="Gene3D" id="3.40.640.10">
    <property type="entry name" value="Type I PLP-dependent aspartate aminotransferase-like (Major domain)"/>
    <property type="match status" value="1"/>
</dbReference>
<dbReference type="InterPro" id="IPR036291">
    <property type="entry name" value="NAD(P)-bd_dom_sf"/>
</dbReference>
<feature type="domain" description="D-isomer specific 2-hydroxyacid dehydrogenase NAD-binding" evidence="3">
    <location>
        <begin position="726"/>
        <end position="876"/>
    </location>
</feature>
<dbReference type="SUPFAM" id="SSF53383">
    <property type="entry name" value="PLP-dependent transferases"/>
    <property type="match status" value="1"/>
</dbReference>
<dbReference type="eggNOG" id="COG1932">
    <property type="taxonomic scope" value="Bacteria"/>
</dbReference>
<dbReference type="SUPFAM" id="SSF51735">
    <property type="entry name" value="NAD(P)-binding Rossmann-fold domains"/>
    <property type="match status" value="1"/>
</dbReference>
<dbReference type="eggNOG" id="COG1052">
    <property type="taxonomic scope" value="Bacteria"/>
</dbReference>
<evidence type="ECO:0000259" key="3">
    <source>
        <dbReference type="Pfam" id="PF02826"/>
    </source>
</evidence>
<evidence type="ECO:0000256" key="1">
    <source>
        <dbReference type="ARBA" id="ARBA00023002"/>
    </source>
</evidence>
<dbReference type="PANTHER" id="PTHR10996:SF178">
    <property type="entry name" value="2-HYDROXYACID DEHYDROGENASE YGL185C-RELATED"/>
    <property type="match status" value="1"/>
</dbReference>
<accession>B3PSU2</accession>
<dbReference type="InterPro" id="IPR050223">
    <property type="entry name" value="D-isomer_2-hydroxyacid_DH"/>
</dbReference>
<keyword evidence="2" id="KW-0520">NAD</keyword>
<dbReference type="InterPro" id="IPR006140">
    <property type="entry name" value="D-isomer_DH_NAD-bd"/>
</dbReference>
<dbReference type="KEGG" id="rec:RHECIAT_CH0001125"/>
<evidence type="ECO:0000313" key="4">
    <source>
        <dbReference type="EMBL" id="ACE90108.1"/>
    </source>
</evidence>
<proteinExistence type="predicted"/>
<dbReference type="Proteomes" id="UP000008817">
    <property type="component" value="Chromosome"/>
</dbReference>
<dbReference type="GO" id="GO:0051287">
    <property type="term" value="F:NAD binding"/>
    <property type="evidence" value="ECO:0007669"/>
    <property type="project" value="InterPro"/>
</dbReference>
<dbReference type="InterPro" id="IPR015421">
    <property type="entry name" value="PyrdxlP-dep_Trfase_major"/>
</dbReference>
<dbReference type="GO" id="GO:0005829">
    <property type="term" value="C:cytosol"/>
    <property type="evidence" value="ECO:0007669"/>
    <property type="project" value="TreeGrafter"/>
</dbReference>
<reference evidence="4 5" key="1">
    <citation type="submission" date="2008-04" db="EMBL/GenBank/DDBJ databases">
        <title>Genome diversity and DNA divergence of Rhizobium etli.</title>
        <authorList>
            <person name="Gonzalez V."/>
            <person name="Acosta J.L."/>
            <person name="Santamaria R.I."/>
            <person name="Bustos P."/>
            <person name="Hernandez-Gonzalez I.L."/>
            <person name="Fernandez J.L."/>
            <person name="Diaz R."/>
            <person name="Flores M."/>
            <person name="Mora J."/>
            <person name="Palacios R."/>
            <person name="Davila G."/>
        </authorList>
    </citation>
    <scope>NUCLEOTIDE SEQUENCE [LARGE SCALE GENOMIC DNA]</scope>
    <source>
        <strain evidence="4 5">CIAT 652</strain>
    </source>
</reference>
<dbReference type="GO" id="GO:0016618">
    <property type="term" value="F:hydroxypyruvate reductase [NAD(P)H] activity"/>
    <property type="evidence" value="ECO:0007669"/>
    <property type="project" value="TreeGrafter"/>
</dbReference>
<dbReference type="EMBL" id="CP001074">
    <property type="protein sequence ID" value="ACE90108.1"/>
    <property type="molecule type" value="Genomic_DNA"/>
</dbReference>
<keyword evidence="1" id="KW-0560">Oxidoreductase</keyword>
<sequence>MGGWGAWRDIINPTCRMTRFACRSAHMRLSRRNSRFTMKGTSAPDRDRQAMTDIAQMQEQRLNALRQTASGAPKLPSNPFFGVGPITDATTDEVDSRLRRIAFDAWIEKTYRKFDDRGNDIGGFTTAEISRSMHRGYPADKILTDMMRAIHRYFGFPKTNRMAVGLGGGHSGFTVCIQHLMNANDAGQRVYVDTPRPESDPSKAAGFFRQSWATQLIEMQRFAEKGCESRIHFAASEGVIPTAAELAALGVSIFVGVGHETTGANAYTSAEIRELLSWLDGDPANRHAVFDATSMLGAMPWEPELVSAVMAKCCLFMPFQKAIGGISGYFVASFTPHALALIEKNQQDPAWAIPRQLKIAPPIDPRQPFSAKRSVDAGPFYDPAEDRMLGGVINTYSALAFAETTFGLLQSEARVGTIVELNRRSAANRAVIDEWVKSHPLLSLTVTDAERRGAAVTLLKVEDDITDAGIHARIIARSKQLLGYEGITHPNGEYEPGLDAARYVNAFPGTPGDYRAWVGGIREPDDVVALLENLQYAYLRAKIVVLEEELAKHGVTFEAPAKADGAVRKDDPNRAYTVLIADLVGLRFGAGGEPDYSEVKAYIEEKGGSFHLGPLGDRSALEKGRIHFFYQPNLSTEAEILPQTDKGQYDALIAAATFIPKASVFPLGGVRIGAGTGNMGSASWGGGNGEGGEAALMNTPGINSRATAQMAVKAILKVVPDLPVDRLHRMVAGGDFDTGRQLRDFPTAKLEGRKLAVLGYGNIGREVAKLAKAFGMKVAIYAREHHKRWIEAEGFDYAANPVEAASGADVLSVHIGLGRLDASTGTYSNAGTVNAQVLGAMKDGAVLVNYDRGEVVDAGALDAALASGKIAHAAIDADLFSDAATGTLSGPMLPYLPLEARHKGKLELLPHAAADTDHPSRVTGAKQAVDQIFDVIRFKSVVNLKGDLPEGYVSGGSRTPAGIGKVTKQVVAEAGGKAELLEELRQVSEKIAAITGALSAVSGRGHQQRIVERYTGLLVENADRQRALLDQLGLYGPAEG</sequence>
<dbReference type="InterPro" id="IPR015424">
    <property type="entry name" value="PyrdxlP-dep_Trfase"/>
</dbReference>
<dbReference type="HOGENOM" id="CLU_301455_0_0_5"/>
<evidence type="ECO:0000313" key="5">
    <source>
        <dbReference type="Proteomes" id="UP000008817"/>
    </source>
</evidence>
<protein>
    <submittedName>
        <fullName evidence="4">Probable phosphoglycerate dehydrogenase protein</fullName>
    </submittedName>
</protein>
<gene>
    <name evidence="4" type="ordered locus">RHECIAT_CH0001125</name>
</gene>